<accession>A0A0R3VWP8</accession>
<evidence type="ECO:0000313" key="1">
    <source>
        <dbReference type="EMBL" id="VDK23767.1"/>
    </source>
</evidence>
<keyword evidence="2" id="KW-1185">Reference proteome</keyword>
<reference evidence="1 2" key="2">
    <citation type="submission" date="2018-11" db="EMBL/GenBank/DDBJ databases">
        <authorList>
            <consortium name="Pathogen Informatics"/>
        </authorList>
    </citation>
    <scope>NUCLEOTIDE SEQUENCE [LARGE SCALE GENOMIC DNA]</scope>
</reference>
<organism evidence="3">
    <name type="scientific">Taenia asiatica</name>
    <name type="common">Asian tapeworm</name>
    <dbReference type="NCBI Taxonomy" id="60517"/>
    <lineage>
        <taxon>Eukaryota</taxon>
        <taxon>Metazoa</taxon>
        <taxon>Spiralia</taxon>
        <taxon>Lophotrochozoa</taxon>
        <taxon>Platyhelminthes</taxon>
        <taxon>Cestoda</taxon>
        <taxon>Eucestoda</taxon>
        <taxon>Cyclophyllidea</taxon>
        <taxon>Taeniidae</taxon>
        <taxon>Taenia</taxon>
    </lineage>
</organism>
<dbReference type="AlphaFoldDB" id="A0A0R3VWP8"/>
<evidence type="ECO:0000313" key="2">
    <source>
        <dbReference type="Proteomes" id="UP000282613"/>
    </source>
</evidence>
<gene>
    <name evidence="1" type="ORF">TASK_LOCUS1843</name>
</gene>
<dbReference type="WBParaSite" id="TASK_0000184201-mRNA-1">
    <property type="protein sequence ID" value="TASK_0000184201-mRNA-1"/>
    <property type="gene ID" value="TASK_0000184201"/>
</dbReference>
<proteinExistence type="predicted"/>
<protein>
    <submittedName>
        <fullName evidence="3">Archease domain-containing protein</fullName>
    </submittedName>
</protein>
<dbReference type="Proteomes" id="UP000282613">
    <property type="component" value="Unassembled WGS sequence"/>
</dbReference>
<name>A0A0R3VWP8_TAEAS</name>
<sequence>MGPVGADLVCGVCTNLQMDTGDTERDVETAVPATGEKTKGWIVELLENAVFELRASASEALDTAMAKAEVVELVGFESIDGLVRRITNPLTEVGKMHDVQTGLGWIEVSGGG</sequence>
<evidence type="ECO:0000313" key="3">
    <source>
        <dbReference type="WBParaSite" id="TASK_0000184201-mRNA-1"/>
    </source>
</evidence>
<dbReference type="EMBL" id="UYRS01000647">
    <property type="protein sequence ID" value="VDK23767.1"/>
    <property type="molecule type" value="Genomic_DNA"/>
</dbReference>
<reference evidence="3" key="1">
    <citation type="submission" date="2017-02" db="UniProtKB">
        <authorList>
            <consortium name="WormBaseParasite"/>
        </authorList>
    </citation>
    <scope>IDENTIFICATION</scope>
</reference>